<dbReference type="Proteomes" id="UP000711614">
    <property type="component" value="Unassembled WGS sequence"/>
</dbReference>
<dbReference type="PANTHER" id="PTHR34310">
    <property type="entry name" value="DUF427 DOMAIN PROTEIN (AFU_ORTHOLOGUE AFUA_3G02220)"/>
    <property type="match status" value="1"/>
</dbReference>
<keyword evidence="3" id="KW-1185">Reference proteome</keyword>
<name>A0ABS4Z0W4_9MICC</name>
<comment type="caution">
    <text evidence="2">The sequence shown here is derived from an EMBL/GenBank/DDBJ whole genome shotgun (WGS) entry which is preliminary data.</text>
</comment>
<feature type="domain" description="DUF427" evidence="1">
    <location>
        <begin position="139"/>
        <end position="227"/>
    </location>
</feature>
<feature type="domain" description="DUF427" evidence="1">
    <location>
        <begin position="10"/>
        <end position="93"/>
    </location>
</feature>
<dbReference type="RefSeq" id="WP_209682931.1">
    <property type="nucleotide sequence ID" value="NZ_JAGIOI010000001.1"/>
</dbReference>
<protein>
    <submittedName>
        <fullName evidence="2">Uncharacterized protein (DUF427 family)</fullName>
    </submittedName>
</protein>
<sequence>MRTEISEKWVRAMVGGTAVVDSRAPMLYWEQKFPIPAYAFAPEDIRMDLLTPSTAAPAGPPTFYSPKGPVAQWYDVHADGRVLPNAAWRRDAPELEGRTTFSWDPAGIDRWLEEEEEVHSHPRDPHKRVEALPSSRHITVSLDGVLLADSTDPVLLFETYLPTRYYLPRADVRLDLMSRGNNRSHCPYKGYAEDYWDAPGSPSVAWAYPDPYPAVARIKDRISFYNESVDITVDGLAVPRPRSIFSNTKNRPSDG</sequence>
<evidence type="ECO:0000259" key="1">
    <source>
        <dbReference type="Pfam" id="PF04248"/>
    </source>
</evidence>
<dbReference type="Gene3D" id="2.170.150.40">
    <property type="entry name" value="Domain of unknown function (DUF427)"/>
    <property type="match status" value="2"/>
</dbReference>
<dbReference type="Pfam" id="PF04248">
    <property type="entry name" value="NTP_transf_9"/>
    <property type="match status" value="2"/>
</dbReference>
<gene>
    <name evidence="2" type="ORF">JOF48_003500</name>
</gene>
<dbReference type="InterPro" id="IPR038694">
    <property type="entry name" value="DUF427_sf"/>
</dbReference>
<accession>A0ABS4Z0W4</accession>
<dbReference type="EMBL" id="JAGIOI010000001">
    <property type="protein sequence ID" value="MBP2414701.1"/>
    <property type="molecule type" value="Genomic_DNA"/>
</dbReference>
<evidence type="ECO:0000313" key="2">
    <source>
        <dbReference type="EMBL" id="MBP2414701.1"/>
    </source>
</evidence>
<evidence type="ECO:0000313" key="3">
    <source>
        <dbReference type="Proteomes" id="UP000711614"/>
    </source>
</evidence>
<dbReference type="PANTHER" id="PTHR34310:SF8">
    <property type="entry name" value="CONSERVED PROTEIN"/>
    <property type="match status" value="1"/>
</dbReference>
<reference evidence="2 3" key="1">
    <citation type="submission" date="2021-03" db="EMBL/GenBank/DDBJ databases">
        <title>Sequencing the genomes of 1000 actinobacteria strains.</title>
        <authorList>
            <person name="Klenk H.-P."/>
        </authorList>
    </citation>
    <scope>NUCLEOTIDE SEQUENCE [LARGE SCALE GENOMIC DNA]</scope>
    <source>
        <strain evidence="2 3">DSM 16005</strain>
    </source>
</reference>
<dbReference type="InterPro" id="IPR007361">
    <property type="entry name" value="DUF427"/>
</dbReference>
<organism evidence="2 3">
    <name type="scientific">Arthrobacter stackebrandtii</name>
    <dbReference type="NCBI Taxonomy" id="272161"/>
    <lineage>
        <taxon>Bacteria</taxon>
        <taxon>Bacillati</taxon>
        <taxon>Actinomycetota</taxon>
        <taxon>Actinomycetes</taxon>
        <taxon>Micrococcales</taxon>
        <taxon>Micrococcaceae</taxon>
        <taxon>Arthrobacter</taxon>
    </lineage>
</organism>
<proteinExistence type="predicted"/>